<keyword evidence="6" id="KW-1185">Reference proteome</keyword>
<gene>
    <name evidence="5" type="ORF">A1O5_10948</name>
</gene>
<protein>
    <recommendedName>
        <fullName evidence="1">protein S-acyltransferase</fullName>
        <ecNumber evidence="1">2.3.1.225</ecNumber>
    </recommendedName>
</protein>
<evidence type="ECO:0000256" key="3">
    <source>
        <dbReference type="ARBA" id="ARBA00023043"/>
    </source>
</evidence>
<dbReference type="Gene3D" id="1.25.40.20">
    <property type="entry name" value="Ankyrin repeat-containing domain"/>
    <property type="match status" value="1"/>
</dbReference>
<dbReference type="Pfam" id="PF12796">
    <property type="entry name" value="Ank_2"/>
    <property type="match status" value="1"/>
</dbReference>
<dbReference type="PANTHER" id="PTHR24161">
    <property type="entry name" value="ANK_REP_REGION DOMAIN-CONTAINING PROTEIN-RELATED"/>
    <property type="match status" value="1"/>
</dbReference>
<dbReference type="InterPro" id="IPR036770">
    <property type="entry name" value="Ankyrin_rpt-contain_sf"/>
</dbReference>
<dbReference type="PROSITE" id="PS50297">
    <property type="entry name" value="ANK_REP_REGION"/>
    <property type="match status" value="1"/>
</dbReference>
<sequence>MLEDIEIPQGDEEADAQKYPLLTYALAYWPLHVLSSSNRIQNYEKTDLDYWFPSNTLGEDLVVYAIVYLGLNNLLQSMRHGGNGSEITDSAAGGNGMILDLNTTVDARNSLGHTALPITSSLGPLEMVHVLLRRGADPNATNCNGLKSVHFAAQGDDIDVLNTLSVLTEDIESQALEGETPLLLATDPGIINALLDAGANIN</sequence>
<name>W9WCX9_9EURO</name>
<dbReference type="PROSITE" id="PS50088">
    <property type="entry name" value="ANK_REPEAT"/>
    <property type="match status" value="1"/>
</dbReference>
<dbReference type="GeneID" id="19195639"/>
<evidence type="ECO:0000256" key="1">
    <source>
        <dbReference type="ARBA" id="ARBA00012210"/>
    </source>
</evidence>
<dbReference type="HOGENOM" id="CLU_1354485_0_0_1"/>
<accession>W9WCX9</accession>
<dbReference type="eggNOG" id="KOG4177">
    <property type="taxonomic scope" value="Eukaryota"/>
</dbReference>
<comment type="caution">
    <text evidence="5">The sequence shown here is derived from an EMBL/GenBank/DDBJ whole genome shotgun (WGS) entry which is preliminary data.</text>
</comment>
<evidence type="ECO:0000313" key="5">
    <source>
        <dbReference type="EMBL" id="EXJ65972.1"/>
    </source>
</evidence>
<keyword evidence="2" id="KW-0677">Repeat</keyword>
<dbReference type="RefSeq" id="XP_007749712.1">
    <property type="nucleotide sequence ID" value="XM_007751522.1"/>
</dbReference>
<organism evidence="5 6">
    <name type="scientific">Cladophialophora psammophila CBS 110553</name>
    <dbReference type="NCBI Taxonomy" id="1182543"/>
    <lineage>
        <taxon>Eukaryota</taxon>
        <taxon>Fungi</taxon>
        <taxon>Dikarya</taxon>
        <taxon>Ascomycota</taxon>
        <taxon>Pezizomycotina</taxon>
        <taxon>Eurotiomycetes</taxon>
        <taxon>Chaetothyriomycetidae</taxon>
        <taxon>Chaetothyriales</taxon>
        <taxon>Herpotrichiellaceae</taxon>
        <taxon>Cladophialophora</taxon>
    </lineage>
</organism>
<dbReference type="Proteomes" id="UP000019471">
    <property type="component" value="Unassembled WGS sequence"/>
</dbReference>
<dbReference type="EC" id="2.3.1.225" evidence="1"/>
<dbReference type="SUPFAM" id="SSF48403">
    <property type="entry name" value="Ankyrin repeat"/>
    <property type="match status" value="1"/>
</dbReference>
<evidence type="ECO:0000256" key="2">
    <source>
        <dbReference type="ARBA" id="ARBA00022737"/>
    </source>
</evidence>
<evidence type="ECO:0000313" key="6">
    <source>
        <dbReference type="Proteomes" id="UP000019471"/>
    </source>
</evidence>
<dbReference type="GO" id="GO:0019706">
    <property type="term" value="F:protein-cysteine S-palmitoyltransferase activity"/>
    <property type="evidence" value="ECO:0007669"/>
    <property type="project" value="UniProtKB-EC"/>
</dbReference>
<feature type="repeat" description="ANK" evidence="4">
    <location>
        <begin position="111"/>
        <end position="143"/>
    </location>
</feature>
<proteinExistence type="predicted"/>
<dbReference type="EMBL" id="AMGX01000022">
    <property type="protein sequence ID" value="EXJ65972.1"/>
    <property type="molecule type" value="Genomic_DNA"/>
</dbReference>
<evidence type="ECO:0000256" key="4">
    <source>
        <dbReference type="PROSITE-ProRule" id="PRU00023"/>
    </source>
</evidence>
<reference evidence="5 6" key="1">
    <citation type="submission" date="2013-03" db="EMBL/GenBank/DDBJ databases">
        <title>The Genome Sequence of Cladophialophora psammophila CBS 110553.</title>
        <authorList>
            <consortium name="The Broad Institute Genomics Platform"/>
            <person name="Cuomo C."/>
            <person name="de Hoog S."/>
            <person name="Gorbushina A."/>
            <person name="Walker B."/>
            <person name="Young S.K."/>
            <person name="Zeng Q."/>
            <person name="Gargeya S."/>
            <person name="Fitzgerald M."/>
            <person name="Haas B."/>
            <person name="Abouelleil A."/>
            <person name="Allen A.W."/>
            <person name="Alvarado L."/>
            <person name="Arachchi H.M."/>
            <person name="Berlin A.M."/>
            <person name="Chapman S.B."/>
            <person name="Gainer-Dewar J."/>
            <person name="Goldberg J."/>
            <person name="Griggs A."/>
            <person name="Gujja S."/>
            <person name="Hansen M."/>
            <person name="Howarth C."/>
            <person name="Imamovic A."/>
            <person name="Ireland A."/>
            <person name="Larimer J."/>
            <person name="McCowan C."/>
            <person name="Murphy C."/>
            <person name="Pearson M."/>
            <person name="Poon T.W."/>
            <person name="Priest M."/>
            <person name="Roberts A."/>
            <person name="Saif S."/>
            <person name="Shea T."/>
            <person name="Sisk P."/>
            <person name="Sykes S."/>
            <person name="Wortman J."/>
            <person name="Nusbaum C."/>
            <person name="Birren B."/>
        </authorList>
    </citation>
    <scope>NUCLEOTIDE SEQUENCE [LARGE SCALE GENOMIC DNA]</scope>
    <source>
        <strain evidence="5 6">CBS 110553</strain>
    </source>
</reference>
<dbReference type="AlphaFoldDB" id="W9WCX9"/>
<dbReference type="PANTHER" id="PTHR24161:SF85">
    <property type="entry name" value="PALMITOYLTRANSFERASE HIP14"/>
    <property type="match status" value="1"/>
</dbReference>
<keyword evidence="3 4" id="KW-0040">ANK repeat</keyword>
<dbReference type="STRING" id="1182543.W9WCX9"/>
<dbReference type="OrthoDB" id="4772757at2759"/>
<dbReference type="InterPro" id="IPR002110">
    <property type="entry name" value="Ankyrin_rpt"/>
</dbReference>